<protein>
    <submittedName>
        <fullName evidence="1">Enhancer of polycomb-like protein 2-like</fullName>
    </submittedName>
</protein>
<sequence>MQTRGRTKELQCKPPLEAKPEQENEFFSCACANKNGIQNKNPFNDWSRTQRKKPRIKKPLFESILFKLEVLDHKARERAGVIMPTLGSPIPVLLQLEATIEALQAQSIKYKVIQSVYDYWKEKRERWQKPILRRVQPPPPVNDTNPYNVFRPREKAHRLHTRRMQRRENNVQSFEKLRQVRRNLEQAKSLLEALIKHESEFLDDSFALPGFTSFSSKFGSSEEEFVDLDDVMTSGSHKRSVAVQSFPSYDTNLPMAPTVSTKQEFKRRYVPRGWPHKMDPLEPVLLFTKPLLPEKLAMAGILPPSDSLTNNGVSASSYKFRGRIGRGGRIIFDRWNTLLQAPIDSDNCYYLPPRPSTFNM</sequence>
<proteinExistence type="predicted"/>
<dbReference type="Proteomes" id="UP000634136">
    <property type="component" value="Unassembled WGS sequence"/>
</dbReference>
<dbReference type="GO" id="GO:0006357">
    <property type="term" value="P:regulation of transcription by RNA polymerase II"/>
    <property type="evidence" value="ECO:0007669"/>
    <property type="project" value="InterPro"/>
</dbReference>
<dbReference type="OrthoDB" id="435275at2759"/>
<accession>A0A834W644</accession>
<comment type="caution">
    <text evidence="1">The sequence shown here is derived from an EMBL/GenBank/DDBJ whole genome shotgun (WGS) entry which is preliminary data.</text>
</comment>
<gene>
    <name evidence="1" type="ORF">G2W53_032241</name>
</gene>
<dbReference type="PANTHER" id="PTHR14898">
    <property type="entry name" value="ENHANCER OF POLYCOMB"/>
    <property type="match status" value="1"/>
</dbReference>
<dbReference type="AlphaFoldDB" id="A0A834W644"/>
<dbReference type="InterPro" id="IPR024943">
    <property type="entry name" value="Enhancer_polycomb"/>
</dbReference>
<organism evidence="1 2">
    <name type="scientific">Senna tora</name>
    <dbReference type="NCBI Taxonomy" id="362788"/>
    <lineage>
        <taxon>Eukaryota</taxon>
        <taxon>Viridiplantae</taxon>
        <taxon>Streptophyta</taxon>
        <taxon>Embryophyta</taxon>
        <taxon>Tracheophyta</taxon>
        <taxon>Spermatophyta</taxon>
        <taxon>Magnoliopsida</taxon>
        <taxon>eudicotyledons</taxon>
        <taxon>Gunneridae</taxon>
        <taxon>Pentapetalae</taxon>
        <taxon>rosids</taxon>
        <taxon>fabids</taxon>
        <taxon>Fabales</taxon>
        <taxon>Fabaceae</taxon>
        <taxon>Caesalpinioideae</taxon>
        <taxon>Cassia clade</taxon>
        <taxon>Senna</taxon>
    </lineage>
</organism>
<dbReference type="EMBL" id="JAAIUW010000010">
    <property type="protein sequence ID" value="KAF7811265.1"/>
    <property type="molecule type" value="Genomic_DNA"/>
</dbReference>
<name>A0A834W644_9FABA</name>
<keyword evidence="2" id="KW-1185">Reference proteome</keyword>
<reference evidence="1" key="1">
    <citation type="submission" date="2020-09" db="EMBL/GenBank/DDBJ databases">
        <title>Genome-Enabled Discovery of Anthraquinone Biosynthesis in Senna tora.</title>
        <authorList>
            <person name="Kang S.-H."/>
            <person name="Pandey R.P."/>
            <person name="Lee C.-M."/>
            <person name="Sim J.-S."/>
            <person name="Jeong J.-T."/>
            <person name="Choi B.-S."/>
            <person name="Jung M."/>
            <person name="Ginzburg D."/>
            <person name="Zhao K."/>
            <person name="Won S.Y."/>
            <person name="Oh T.-J."/>
            <person name="Yu Y."/>
            <person name="Kim N.-H."/>
            <person name="Lee O.R."/>
            <person name="Lee T.-H."/>
            <person name="Bashyal P."/>
            <person name="Kim T.-S."/>
            <person name="Lee W.-H."/>
            <person name="Kawkins C."/>
            <person name="Kim C.-K."/>
            <person name="Kim J.S."/>
            <person name="Ahn B.O."/>
            <person name="Rhee S.Y."/>
            <person name="Sohng J.K."/>
        </authorList>
    </citation>
    <scope>NUCLEOTIDE SEQUENCE</scope>
    <source>
        <tissue evidence="1">Leaf</tissue>
    </source>
</reference>
<evidence type="ECO:0000313" key="1">
    <source>
        <dbReference type="EMBL" id="KAF7811265.1"/>
    </source>
</evidence>
<dbReference type="GO" id="GO:0035267">
    <property type="term" value="C:NuA4 histone acetyltransferase complex"/>
    <property type="evidence" value="ECO:0007669"/>
    <property type="project" value="InterPro"/>
</dbReference>
<evidence type="ECO:0000313" key="2">
    <source>
        <dbReference type="Proteomes" id="UP000634136"/>
    </source>
</evidence>